<feature type="region of interest" description="Disordered" evidence="1">
    <location>
        <begin position="50"/>
        <end position="73"/>
    </location>
</feature>
<name>A0AAE0CYU7_COLKA</name>
<protein>
    <submittedName>
        <fullName evidence="2">Uncharacterized protein</fullName>
    </submittedName>
</protein>
<reference evidence="2" key="1">
    <citation type="submission" date="2023-02" db="EMBL/GenBank/DDBJ databases">
        <title>Colletotrichum kahawae CIFC_Que2 genome sequencing and assembly.</title>
        <authorList>
            <person name="Baroncelli R."/>
        </authorList>
    </citation>
    <scope>NUCLEOTIDE SEQUENCE</scope>
    <source>
        <strain evidence="2">CIFC_Que2</strain>
    </source>
</reference>
<sequence>MQHSRSVRPPNPIRPKSPFRSQRPLIILSSLPEVLVVLAWMEIYEYSAGRGSQSKGRGRPPRSTASRYAPASKMPCSRFGPQVATADGFHPPSSRTEDETLKNFSPWSHLAFSVSRSRSSLDCNATYTDPSVFLTSLQSVQAVGVCPIRKPHLFLVGSRQKSIRLRFFALFLLPCHVMPRLSQVSPFSVSRQPTTTSPSR</sequence>
<proteinExistence type="predicted"/>
<comment type="caution">
    <text evidence="2">The sequence shown here is derived from an EMBL/GenBank/DDBJ whole genome shotgun (WGS) entry which is preliminary data.</text>
</comment>
<accession>A0AAE0CYU7</accession>
<dbReference type="Proteomes" id="UP001281614">
    <property type="component" value="Unassembled WGS sequence"/>
</dbReference>
<evidence type="ECO:0000313" key="3">
    <source>
        <dbReference type="Proteomes" id="UP001281614"/>
    </source>
</evidence>
<evidence type="ECO:0000256" key="1">
    <source>
        <dbReference type="SAM" id="MobiDB-lite"/>
    </source>
</evidence>
<keyword evidence="3" id="KW-1185">Reference proteome</keyword>
<dbReference type="AlphaFoldDB" id="A0AAE0CYU7"/>
<dbReference type="EMBL" id="VYYT01000665">
    <property type="protein sequence ID" value="KAK2730636.1"/>
    <property type="molecule type" value="Genomic_DNA"/>
</dbReference>
<organism evidence="2 3">
    <name type="scientific">Colletotrichum kahawae</name>
    <name type="common">Coffee berry disease fungus</name>
    <dbReference type="NCBI Taxonomy" id="34407"/>
    <lineage>
        <taxon>Eukaryota</taxon>
        <taxon>Fungi</taxon>
        <taxon>Dikarya</taxon>
        <taxon>Ascomycota</taxon>
        <taxon>Pezizomycotina</taxon>
        <taxon>Sordariomycetes</taxon>
        <taxon>Hypocreomycetidae</taxon>
        <taxon>Glomerellales</taxon>
        <taxon>Glomerellaceae</taxon>
        <taxon>Colletotrichum</taxon>
        <taxon>Colletotrichum gloeosporioides species complex</taxon>
    </lineage>
</organism>
<evidence type="ECO:0000313" key="2">
    <source>
        <dbReference type="EMBL" id="KAK2730636.1"/>
    </source>
</evidence>
<gene>
    <name evidence="2" type="ORF">CKAH01_02464</name>
</gene>